<sequence length="168" mass="19114">MTVVPGTEFDFLHGQWEVAHRRLKTRLAGADDWQEFGGCVAVWPTLGGIGNVDDNLLALPEGDYRAMSVRSFDQRSGEWAIWWLDGRSPHGMDVPVVGRFEGGEGIFLAEDVFEGRPIKVRFRWRSMETPTPVWEQAFSADGGKSWEVNWTMTFRRTPDRHDCNNALT</sequence>
<gene>
    <name evidence="1" type="ORF">DFP90_11015</name>
</gene>
<keyword evidence="2" id="KW-1185">Reference proteome</keyword>
<evidence type="ECO:0000313" key="1">
    <source>
        <dbReference type="EMBL" id="RED46107.1"/>
    </source>
</evidence>
<evidence type="ECO:0008006" key="3">
    <source>
        <dbReference type="Google" id="ProtNLM"/>
    </source>
</evidence>
<dbReference type="RefSeq" id="WP_115938026.1">
    <property type="nucleotide sequence ID" value="NZ_QRDW01000010.1"/>
</dbReference>
<protein>
    <recommendedName>
        <fullName evidence="3">DUF1579 domain-containing protein</fullName>
    </recommendedName>
</protein>
<evidence type="ECO:0000313" key="2">
    <source>
        <dbReference type="Proteomes" id="UP000256845"/>
    </source>
</evidence>
<reference evidence="1 2" key="1">
    <citation type="submission" date="2018-07" db="EMBL/GenBank/DDBJ databases">
        <title>Genomic Encyclopedia of Type Strains, Phase III (KMG-III): the genomes of soil and plant-associated and newly described type strains.</title>
        <authorList>
            <person name="Whitman W."/>
        </authorList>
    </citation>
    <scope>NUCLEOTIDE SEQUENCE [LARGE SCALE GENOMIC DNA]</scope>
    <source>
        <strain evidence="1 2">CECT 8488</strain>
    </source>
</reference>
<dbReference type="AlphaFoldDB" id="A0A3D9H9F1"/>
<dbReference type="EMBL" id="QRDW01000010">
    <property type="protein sequence ID" value="RED46107.1"/>
    <property type="molecule type" value="Genomic_DNA"/>
</dbReference>
<dbReference type="Proteomes" id="UP000256845">
    <property type="component" value="Unassembled WGS sequence"/>
</dbReference>
<proteinExistence type="predicted"/>
<accession>A0A3D9H9F1</accession>
<dbReference type="OrthoDB" id="9814791at2"/>
<name>A0A3D9H9F1_9PROT</name>
<organism evidence="1 2">
    <name type="scientific">Aestuariispira insulae</name>
    <dbReference type="NCBI Taxonomy" id="1461337"/>
    <lineage>
        <taxon>Bacteria</taxon>
        <taxon>Pseudomonadati</taxon>
        <taxon>Pseudomonadota</taxon>
        <taxon>Alphaproteobacteria</taxon>
        <taxon>Rhodospirillales</taxon>
        <taxon>Kiloniellaceae</taxon>
        <taxon>Aestuariispira</taxon>
    </lineage>
</organism>
<comment type="caution">
    <text evidence="1">The sequence shown here is derived from an EMBL/GenBank/DDBJ whole genome shotgun (WGS) entry which is preliminary data.</text>
</comment>